<evidence type="ECO:0000256" key="3">
    <source>
        <dbReference type="ARBA" id="ARBA00023163"/>
    </source>
</evidence>
<dbReference type="CDD" id="cd00090">
    <property type="entry name" value="HTH_ARSR"/>
    <property type="match status" value="1"/>
</dbReference>
<protein>
    <submittedName>
        <fullName evidence="6">Transcriptional regulator, IclR family</fullName>
    </submittedName>
</protein>
<dbReference type="GO" id="GO:0003677">
    <property type="term" value="F:DNA binding"/>
    <property type="evidence" value="ECO:0007669"/>
    <property type="project" value="UniProtKB-KW"/>
</dbReference>
<evidence type="ECO:0000313" key="7">
    <source>
        <dbReference type="Proteomes" id="UP000198917"/>
    </source>
</evidence>
<dbReference type="PROSITE" id="PS51077">
    <property type="entry name" value="HTH_ICLR"/>
    <property type="match status" value="1"/>
</dbReference>
<sequence>MEGSLSLERGLTILELLSKADEPLGVREIARRISLSSSGVQRLVNTLAEKGLVEQTGHARRYQIGHGILNLARKMLQQDRLVALAEVELQRLAASDMNAFLGMRRGNRAVYLSTVQSSGPLVIRAIPGEPMLLHSTALGKALMLDWTSEQIVALDANEPFVSRTPRTITDPVKLAQQLTNSRDLGYTTSLNENLPGVYSIGAPIRDASGAIVAAISVAFSRAAKPRLSIPEVGQWVIAAARAVETSQGVTSPPSERAKEKCDVA</sequence>
<dbReference type="GO" id="GO:0003700">
    <property type="term" value="F:DNA-binding transcription factor activity"/>
    <property type="evidence" value="ECO:0007669"/>
    <property type="project" value="TreeGrafter"/>
</dbReference>
<evidence type="ECO:0000256" key="1">
    <source>
        <dbReference type="ARBA" id="ARBA00023015"/>
    </source>
</evidence>
<organism evidence="6 7">
    <name type="scientific">Agrobacterium fabrum</name>
    <dbReference type="NCBI Taxonomy" id="1176649"/>
    <lineage>
        <taxon>Bacteria</taxon>
        <taxon>Pseudomonadati</taxon>
        <taxon>Pseudomonadota</taxon>
        <taxon>Alphaproteobacteria</taxon>
        <taxon>Hyphomicrobiales</taxon>
        <taxon>Rhizobiaceae</taxon>
        <taxon>Rhizobium/Agrobacterium group</taxon>
        <taxon>Agrobacterium</taxon>
        <taxon>Agrobacterium tumefaciens complex</taxon>
    </lineage>
</organism>
<evidence type="ECO:0000256" key="2">
    <source>
        <dbReference type="ARBA" id="ARBA00023125"/>
    </source>
</evidence>
<dbReference type="InterPro" id="IPR036390">
    <property type="entry name" value="WH_DNA-bd_sf"/>
</dbReference>
<dbReference type="Pfam" id="PF01614">
    <property type="entry name" value="IclR_C"/>
    <property type="match status" value="1"/>
</dbReference>
<keyword evidence="1" id="KW-0805">Transcription regulation</keyword>
<dbReference type="PANTHER" id="PTHR30136:SF24">
    <property type="entry name" value="HTH-TYPE TRANSCRIPTIONAL REPRESSOR ALLR"/>
    <property type="match status" value="1"/>
</dbReference>
<dbReference type="Pfam" id="PF09339">
    <property type="entry name" value="HTH_IclR"/>
    <property type="match status" value="1"/>
</dbReference>
<proteinExistence type="predicted"/>
<dbReference type="GO" id="GO:0045892">
    <property type="term" value="P:negative regulation of DNA-templated transcription"/>
    <property type="evidence" value="ECO:0007669"/>
    <property type="project" value="TreeGrafter"/>
</dbReference>
<dbReference type="SMART" id="SM00346">
    <property type="entry name" value="HTH_ICLR"/>
    <property type="match status" value="1"/>
</dbReference>
<name>A0A7Z7BRW2_9HYPH</name>
<dbReference type="AlphaFoldDB" id="A0A7Z7BRW2"/>
<gene>
    <name evidence="6" type="ORF">SAMN05428983_4658</name>
</gene>
<evidence type="ECO:0000259" key="4">
    <source>
        <dbReference type="PROSITE" id="PS51077"/>
    </source>
</evidence>
<comment type="caution">
    <text evidence="6">The sequence shown here is derived from an EMBL/GenBank/DDBJ whole genome shotgun (WGS) entry which is preliminary data.</text>
</comment>
<dbReference type="InterPro" id="IPR029016">
    <property type="entry name" value="GAF-like_dom_sf"/>
</dbReference>
<feature type="domain" description="HTH iclR-type" evidence="4">
    <location>
        <begin position="4"/>
        <end position="66"/>
    </location>
</feature>
<dbReference type="SUPFAM" id="SSF55781">
    <property type="entry name" value="GAF domain-like"/>
    <property type="match status" value="1"/>
</dbReference>
<dbReference type="RefSeq" id="WP_092734666.1">
    <property type="nucleotide sequence ID" value="NZ_FNEW01000007.1"/>
</dbReference>
<dbReference type="Gene3D" id="3.30.450.40">
    <property type="match status" value="1"/>
</dbReference>
<evidence type="ECO:0000259" key="5">
    <source>
        <dbReference type="PROSITE" id="PS51078"/>
    </source>
</evidence>
<feature type="domain" description="IclR-ED" evidence="5">
    <location>
        <begin position="67"/>
        <end position="249"/>
    </location>
</feature>
<dbReference type="InterPro" id="IPR011991">
    <property type="entry name" value="ArsR-like_HTH"/>
</dbReference>
<dbReference type="InterPro" id="IPR050707">
    <property type="entry name" value="HTH_MetabolicPath_Reg"/>
</dbReference>
<dbReference type="InterPro" id="IPR014757">
    <property type="entry name" value="Tscrpt_reg_IclR_C"/>
</dbReference>
<evidence type="ECO:0000313" key="6">
    <source>
        <dbReference type="EMBL" id="SDK34221.1"/>
    </source>
</evidence>
<dbReference type="EMBL" id="FNEW01000007">
    <property type="protein sequence ID" value="SDK34221.1"/>
    <property type="molecule type" value="Genomic_DNA"/>
</dbReference>
<dbReference type="InterPro" id="IPR036388">
    <property type="entry name" value="WH-like_DNA-bd_sf"/>
</dbReference>
<dbReference type="SUPFAM" id="SSF46785">
    <property type="entry name" value="Winged helix' DNA-binding domain"/>
    <property type="match status" value="1"/>
</dbReference>
<keyword evidence="3" id="KW-0804">Transcription</keyword>
<accession>A0A7Z7BRW2</accession>
<dbReference type="PROSITE" id="PS51078">
    <property type="entry name" value="ICLR_ED"/>
    <property type="match status" value="1"/>
</dbReference>
<dbReference type="InterPro" id="IPR005471">
    <property type="entry name" value="Tscrpt_reg_IclR_N"/>
</dbReference>
<dbReference type="PANTHER" id="PTHR30136">
    <property type="entry name" value="HELIX-TURN-HELIX TRANSCRIPTIONAL REGULATOR, ICLR FAMILY"/>
    <property type="match status" value="1"/>
</dbReference>
<keyword evidence="2" id="KW-0238">DNA-binding</keyword>
<dbReference type="Proteomes" id="UP000198917">
    <property type="component" value="Unassembled WGS sequence"/>
</dbReference>
<dbReference type="Gene3D" id="1.10.10.10">
    <property type="entry name" value="Winged helix-like DNA-binding domain superfamily/Winged helix DNA-binding domain"/>
    <property type="match status" value="1"/>
</dbReference>
<reference evidence="6 7" key="1">
    <citation type="submission" date="2016-10" db="EMBL/GenBank/DDBJ databases">
        <authorList>
            <person name="Varghese N."/>
            <person name="Submissions S."/>
        </authorList>
    </citation>
    <scope>NUCLEOTIDE SEQUENCE [LARGE SCALE GENOMIC DNA]</scope>
    <source>
        <strain evidence="6 7">PDC82</strain>
    </source>
</reference>